<keyword evidence="2" id="KW-1185">Reference proteome</keyword>
<gene>
    <name evidence="1" type="ORF">QAD02_015201</name>
</gene>
<dbReference type="EMBL" id="CM056742">
    <property type="protein sequence ID" value="KAJ8679414.1"/>
    <property type="molecule type" value="Genomic_DNA"/>
</dbReference>
<proteinExistence type="predicted"/>
<sequence length="259" mass="28712">MHFWIDKPATRYHSGFRGRRYPTVSFPKGHRQCSNLDGGRVQMATPVHRFQNASSGGAPAGPSNSNSARHLRNSTQGINDNRRNSTQGFQPGHDAINNSSDPGNNQQILPQSSNNTNGGTSNFSEFSYADMTNYKLRCSVWIIFLMITGFAAAARFYFVHQGFMQGAGFELLVFCGLLVILLMSGYFYSIACRHMQNTHHQEIPTEPVASVSVVDPTPAQSIRPMPPRQNPPPPYHIAILIPQPNLEEAPPPAYDKIIQ</sequence>
<evidence type="ECO:0000313" key="2">
    <source>
        <dbReference type="Proteomes" id="UP001239111"/>
    </source>
</evidence>
<accession>A0ACC2PA18</accession>
<reference evidence="1" key="1">
    <citation type="submission" date="2023-04" db="EMBL/GenBank/DDBJ databases">
        <title>A chromosome-level genome assembly of the parasitoid wasp Eretmocerus hayati.</title>
        <authorList>
            <person name="Zhong Y."/>
            <person name="Liu S."/>
            <person name="Liu Y."/>
        </authorList>
    </citation>
    <scope>NUCLEOTIDE SEQUENCE</scope>
    <source>
        <strain evidence="1">ZJU_SS_LIU_2023</strain>
    </source>
</reference>
<dbReference type="Proteomes" id="UP001239111">
    <property type="component" value="Chromosome 2"/>
</dbReference>
<organism evidence="1 2">
    <name type="scientific">Eretmocerus hayati</name>
    <dbReference type="NCBI Taxonomy" id="131215"/>
    <lineage>
        <taxon>Eukaryota</taxon>
        <taxon>Metazoa</taxon>
        <taxon>Ecdysozoa</taxon>
        <taxon>Arthropoda</taxon>
        <taxon>Hexapoda</taxon>
        <taxon>Insecta</taxon>
        <taxon>Pterygota</taxon>
        <taxon>Neoptera</taxon>
        <taxon>Endopterygota</taxon>
        <taxon>Hymenoptera</taxon>
        <taxon>Apocrita</taxon>
        <taxon>Proctotrupomorpha</taxon>
        <taxon>Chalcidoidea</taxon>
        <taxon>Aphelinidae</taxon>
        <taxon>Aphelininae</taxon>
        <taxon>Eretmocerus</taxon>
    </lineage>
</organism>
<name>A0ACC2PA18_9HYME</name>
<protein>
    <submittedName>
        <fullName evidence="1">Uncharacterized protein</fullName>
    </submittedName>
</protein>
<comment type="caution">
    <text evidence="1">The sequence shown here is derived from an EMBL/GenBank/DDBJ whole genome shotgun (WGS) entry which is preliminary data.</text>
</comment>
<evidence type="ECO:0000313" key="1">
    <source>
        <dbReference type="EMBL" id="KAJ8679414.1"/>
    </source>
</evidence>